<proteinExistence type="predicted"/>
<dbReference type="InterPro" id="IPR007575">
    <property type="entry name" value="SchA_CurD-like"/>
</dbReference>
<dbReference type="AlphaFoldDB" id="A0A1B2HPP8"/>
<dbReference type="Proteomes" id="UP000093053">
    <property type="component" value="Chromosome"/>
</dbReference>
<evidence type="ECO:0000313" key="3">
    <source>
        <dbReference type="Proteomes" id="UP000093053"/>
    </source>
</evidence>
<accession>A0A1B2HPP8</accession>
<dbReference type="RefSeq" id="WP_065918053.1">
    <property type="nucleotide sequence ID" value="NZ_CP016793.1"/>
</dbReference>
<protein>
    <recommendedName>
        <fullName evidence="1">SchA/CurD-like domain-containing protein</fullName>
    </recommendedName>
</protein>
<gene>
    <name evidence="2" type="ORF">BBK82_30365</name>
</gene>
<dbReference type="STRING" id="1586287.BBK82_30365"/>
<dbReference type="Pfam" id="PF04486">
    <property type="entry name" value="SchA_CurD"/>
    <property type="match status" value="1"/>
</dbReference>
<keyword evidence="3" id="KW-1185">Reference proteome</keyword>
<name>A0A1B2HPP8_9PSEU</name>
<evidence type="ECO:0000313" key="2">
    <source>
        <dbReference type="EMBL" id="ANZ39712.1"/>
    </source>
</evidence>
<dbReference type="EMBL" id="CP016793">
    <property type="protein sequence ID" value="ANZ39712.1"/>
    <property type="molecule type" value="Genomic_DNA"/>
</dbReference>
<feature type="domain" description="SchA/CurD-like" evidence="1">
    <location>
        <begin position="1"/>
        <end position="112"/>
    </location>
</feature>
<evidence type="ECO:0000259" key="1">
    <source>
        <dbReference type="Pfam" id="PF04486"/>
    </source>
</evidence>
<reference evidence="2 3" key="1">
    <citation type="submission" date="2016-07" db="EMBL/GenBank/DDBJ databases">
        <title>Complete genome sequence of the Lentzea guizhouensis DHS C013.</title>
        <authorList>
            <person name="Cao C."/>
        </authorList>
    </citation>
    <scope>NUCLEOTIDE SEQUENCE [LARGE SCALE GENOMIC DNA]</scope>
    <source>
        <strain evidence="2 3">DHS C013</strain>
    </source>
</reference>
<sequence>MNRYALTFPVRPGSEAAVAEILADYAGPPPGRPQAARPLLDRTSVFMVGPVVVRVVDITCPPEVAIRHLAAQPQIQAVEQRLRPHLVQDRDLSDDDGRRRFLAGSVMRLVSSCNGHPGHLPRAAAFYRALPGQAGEVARLLAAGSSDSDCGTTVFRRRDTVVHLVESSERTTAVPLADELAPLVQLACPMTLVTDRVVGAVA</sequence>
<dbReference type="KEGG" id="led:BBK82_30365"/>
<organism evidence="2 3">
    <name type="scientific">Lentzea guizhouensis</name>
    <dbReference type="NCBI Taxonomy" id="1586287"/>
    <lineage>
        <taxon>Bacteria</taxon>
        <taxon>Bacillati</taxon>
        <taxon>Actinomycetota</taxon>
        <taxon>Actinomycetes</taxon>
        <taxon>Pseudonocardiales</taxon>
        <taxon>Pseudonocardiaceae</taxon>
        <taxon>Lentzea</taxon>
    </lineage>
</organism>